<keyword evidence="2" id="KW-0812">Transmembrane</keyword>
<evidence type="ECO:0000259" key="3">
    <source>
        <dbReference type="Pfam" id="PF13966"/>
    </source>
</evidence>
<keyword evidence="4" id="KW-0548">Nucleotidyltransferase</keyword>
<reference evidence="4" key="2">
    <citation type="submission" date="2022-01" db="EMBL/GenBank/DDBJ databases">
        <authorList>
            <person name="Yamashiro T."/>
            <person name="Shiraishi A."/>
            <person name="Satake H."/>
            <person name="Nakayama K."/>
        </authorList>
    </citation>
    <scope>NUCLEOTIDE SEQUENCE</scope>
</reference>
<keyword evidence="2" id="KW-1133">Transmembrane helix</keyword>
<keyword evidence="2" id="KW-0472">Membrane</keyword>
<keyword evidence="5" id="KW-1185">Reference proteome</keyword>
<evidence type="ECO:0000313" key="4">
    <source>
        <dbReference type="EMBL" id="GJT41994.1"/>
    </source>
</evidence>
<dbReference type="EMBL" id="BQNB010015607">
    <property type="protein sequence ID" value="GJT41994.1"/>
    <property type="molecule type" value="Genomic_DNA"/>
</dbReference>
<keyword evidence="4" id="KW-0808">Transferase</keyword>
<dbReference type="GO" id="GO:0003964">
    <property type="term" value="F:RNA-directed DNA polymerase activity"/>
    <property type="evidence" value="ECO:0007669"/>
    <property type="project" value="UniProtKB-KW"/>
</dbReference>
<gene>
    <name evidence="4" type="ORF">Tco_0941859</name>
</gene>
<dbReference type="PANTHER" id="PTHR21426">
    <property type="entry name" value="EXOCYST COMPLEX COMPONENT 8"/>
    <property type="match status" value="1"/>
</dbReference>
<proteinExistence type="predicted"/>
<evidence type="ECO:0000256" key="2">
    <source>
        <dbReference type="SAM" id="Phobius"/>
    </source>
</evidence>
<keyword evidence="1" id="KW-0813">Transport</keyword>
<protein>
    <submittedName>
        <fullName evidence="4">RNA-directed DNA polymerase, eukaryota</fullName>
    </submittedName>
</protein>
<name>A0ABQ5DYT1_9ASTR</name>
<accession>A0ABQ5DYT1</accession>
<feature type="domain" description="Reverse transcriptase zinc-binding" evidence="3">
    <location>
        <begin position="17"/>
        <end position="81"/>
    </location>
</feature>
<feature type="transmembrane region" description="Helical" evidence="2">
    <location>
        <begin position="177"/>
        <end position="196"/>
    </location>
</feature>
<organism evidence="4 5">
    <name type="scientific">Tanacetum coccineum</name>
    <dbReference type="NCBI Taxonomy" id="301880"/>
    <lineage>
        <taxon>Eukaryota</taxon>
        <taxon>Viridiplantae</taxon>
        <taxon>Streptophyta</taxon>
        <taxon>Embryophyta</taxon>
        <taxon>Tracheophyta</taxon>
        <taxon>Spermatophyta</taxon>
        <taxon>Magnoliopsida</taxon>
        <taxon>eudicotyledons</taxon>
        <taxon>Gunneridae</taxon>
        <taxon>Pentapetalae</taxon>
        <taxon>asterids</taxon>
        <taxon>campanulids</taxon>
        <taxon>Asterales</taxon>
        <taxon>Asteraceae</taxon>
        <taxon>Asteroideae</taxon>
        <taxon>Anthemideae</taxon>
        <taxon>Anthemidinae</taxon>
        <taxon>Tanacetum</taxon>
    </lineage>
</organism>
<feature type="non-terminal residue" evidence="4">
    <location>
        <position position="1"/>
    </location>
</feature>
<keyword evidence="4" id="KW-0695">RNA-directed DNA polymerase</keyword>
<sequence length="407" mass="46804">VKEIRNYIDDLFLPHQAAQTRWIKYIPIKVNIFAWRARQDCLQTRVNLIRRGITIESSLCPVCSVCEEDVCHIFFRCDLAQLVLRRICRWWGLDPHDWSSFQEWQSWILSIQFSSKVKAMLEGVFFVSWWFIWNFRNRIIFEESPPRRSEIFDAIVFCSGGPTEEFNLIAVKEMDKVLLPWIAFLFCSMIASSTWYGKPDYLWQLRLVLAHQGCLFGVLENVLSTNLFNIMLSHQQFRIIVTYRAEEQEPQNSPNVTTKDAVKVQAGVLDVDDKQQIIDIHLILQLFDQYMNGLIKALREPSEDDSLMELKEAVPFKSETDSQQLALLGTTFTIAEELLPMVMSLIWSILNESKEAGGATESPKVTTNAAVQAHRDGPTRPDAHIYLSGEGDDLNLNSDPLPSLTLP</sequence>
<reference evidence="4" key="1">
    <citation type="journal article" date="2022" name="Int. J. Mol. Sci.">
        <title>Draft Genome of Tanacetum Coccineum: Genomic Comparison of Closely Related Tanacetum-Family Plants.</title>
        <authorList>
            <person name="Yamashiro T."/>
            <person name="Shiraishi A."/>
            <person name="Nakayama K."/>
            <person name="Satake H."/>
        </authorList>
    </citation>
    <scope>NUCLEOTIDE SEQUENCE</scope>
</reference>
<dbReference type="Pfam" id="PF13966">
    <property type="entry name" value="zf-RVT"/>
    <property type="match status" value="1"/>
</dbReference>
<dbReference type="InterPro" id="IPR033961">
    <property type="entry name" value="Exo84"/>
</dbReference>
<evidence type="ECO:0000313" key="5">
    <source>
        <dbReference type="Proteomes" id="UP001151760"/>
    </source>
</evidence>
<dbReference type="InterPro" id="IPR026960">
    <property type="entry name" value="RVT-Znf"/>
</dbReference>
<evidence type="ECO:0000256" key="1">
    <source>
        <dbReference type="ARBA" id="ARBA00022448"/>
    </source>
</evidence>
<comment type="caution">
    <text evidence="4">The sequence shown here is derived from an EMBL/GenBank/DDBJ whole genome shotgun (WGS) entry which is preliminary data.</text>
</comment>
<dbReference type="Proteomes" id="UP001151760">
    <property type="component" value="Unassembled WGS sequence"/>
</dbReference>
<dbReference type="PANTHER" id="PTHR21426:SF2">
    <property type="entry name" value="EXOCYST COMPLEX COMPONENT EXO84C"/>
    <property type="match status" value="1"/>
</dbReference>